<dbReference type="EMBL" id="BAVZ01000022">
    <property type="protein sequence ID" value="GAF10347.1"/>
    <property type="molecule type" value="Genomic_DNA"/>
</dbReference>
<dbReference type="RefSeq" id="WP_036652656.1">
    <property type="nucleotide sequence ID" value="NZ_BAVZ01000022.1"/>
</dbReference>
<dbReference type="Proteomes" id="UP000019364">
    <property type="component" value="Unassembled WGS sequence"/>
</dbReference>
<organism evidence="1 2">
    <name type="scientific">Paenibacillus pini JCM 16418</name>
    <dbReference type="NCBI Taxonomy" id="1236976"/>
    <lineage>
        <taxon>Bacteria</taxon>
        <taxon>Bacillati</taxon>
        <taxon>Bacillota</taxon>
        <taxon>Bacilli</taxon>
        <taxon>Bacillales</taxon>
        <taxon>Paenibacillaceae</taxon>
        <taxon>Paenibacillus</taxon>
    </lineage>
</organism>
<dbReference type="AlphaFoldDB" id="W7YPH3"/>
<evidence type="ECO:0000313" key="2">
    <source>
        <dbReference type="Proteomes" id="UP000019364"/>
    </source>
</evidence>
<reference evidence="1 2" key="1">
    <citation type="journal article" date="2014" name="Genome Announc.">
        <title>Draft Genome Sequence of Paenibacillus pini JCM 16418T, Isolated from the Rhizosphere of Pine Tree.</title>
        <authorList>
            <person name="Yuki M."/>
            <person name="Oshima K."/>
            <person name="Suda W."/>
            <person name="Oshida Y."/>
            <person name="Kitamura K."/>
            <person name="Iida Y."/>
            <person name="Hattori M."/>
            <person name="Ohkuma M."/>
        </authorList>
    </citation>
    <scope>NUCLEOTIDE SEQUENCE [LARGE SCALE GENOMIC DNA]</scope>
    <source>
        <strain evidence="1 2">JCM 16418</strain>
    </source>
</reference>
<proteinExistence type="predicted"/>
<dbReference type="OrthoDB" id="2667017at2"/>
<evidence type="ECO:0000313" key="1">
    <source>
        <dbReference type="EMBL" id="GAF10347.1"/>
    </source>
</evidence>
<name>W7YPH3_9BACL</name>
<accession>W7YPH3</accession>
<comment type="caution">
    <text evidence="1">The sequence shown here is derived from an EMBL/GenBank/DDBJ whole genome shotgun (WGS) entry which is preliminary data.</text>
</comment>
<dbReference type="eggNOG" id="ENOG5032SID">
    <property type="taxonomic scope" value="Bacteria"/>
</dbReference>
<protein>
    <submittedName>
        <fullName evidence="1">Uncharacterized protein</fullName>
    </submittedName>
</protein>
<sequence>MIKNTKYYKKALFIALSFLLIGSVLFNVYQYKTIHNERNNYDNLSQIYMSNHELTFSNVFALMGDSEAMVYIKTPEHVSKIIEGIYESNFYYLASSNFITSNKVQNKSISTVNTRNLIENGYLDKLKSYRTYLSDKQDIPYEDINEISLVMKDLQTISSWLKKKYDHHDYQFYNDQDFYQEVYKELQSNIKQYYFNGFSK</sequence>
<gene>
    <name evidence="1" type="ORF">JCM16418_4529</name>
</gene>
<keyword evidence="2" id="KW-1185">Reference proteome</keyword>